<name>A0A0R1UWY0_9LACO</name>
<dbReference type="GeneID" id="98308622"/>
<comment type="caution">
    <text evidence="1">The sequence shown here is derived from an EMBL/GenBank/DDBJ whole genome shotgun (WGS) entry which is preliminary data.</text>
</comment>
<dbReference type="Proteomes" id="UP000051166">
    <property type="component" value="Unassembled WGS sequence"/>
</dbReference>
<dbReference type="EMBL" id="AZFQ01000050">
    <property type="protein sequence ID" value="KRL97745.1"/>
    <property type="molecule type" value="Genomic_DNA"/>
</dbReference>
<dbReference type="PATRIC" id="fig|1423801.4.peg.1343"/>
<dbReference type="STRING" id="1423801.FD50_GL001312"/>
<sequence>MEEEYQRSLEDLVAGKLDKLEVTAADFMKFQPVLMNFQQRKRIVGIAQRNGVITYHYEN</sequence>
<accession>A0A0R1UWY0</accession>
<evidence type="ECO:0000313" key="1">
    <source>
        <dbReference type="EMBL" id="KRL97745.1"/>
    </source>
</evidence>
<reference evidence="1 2" key="1">
    <citation type="journal article" date="2015" name="Genome Announc.">
        <title>Expanding the biotechnology potential of lactobacilli through comparative genomics of 213 strains and associated genera.</title>
        <authorList>
            <person name="Sun Z."/>
            <person name="Harris H.M."/>
            <person name="McCann A."/>
            <person name="Guo C."/>
            <person name="Argimon S."/>
            <person name="Zhang W."/>
            <person name="Yang X."/>
            <person name="Jeffery I.B."/>
            <person name="Cooney J.C."/>
            <person name="Kagawa T.F."/>
            <person name="Liu W."/>
            <person name="Song Y."/>
            <person name="Salvetti E."/>
            <person name="Wrobel A."/>
            <person name="Rasinkangas P."/>
            <person name="Parkhill J."/>
            <person name="Rea M.C."/>
            <person name="O'Sullivan O."/>
            <person name="Ritari J."/>
            <person name="Douillard F.P."/>
            <person name="Paul Ross R."/>
            <person name="Yang R."/>
            <person name="Briner A.E."/>
            <person name="Felis G.E."/>
            <person name="de Vos W.M."/>
            <person name="Barrangou R."/>
            <person name="Klaenhammer T.R."/>
            <person name="Caufield P.W."/>
            <person name="Cui Y."/>
            <person name="Zhang H."/>
            <person name="O'Toole P.W."/>
        </authorList>
    </citation>
    <scope>NUCLEOTIDE SEQUENCE [LARGE SCALE GENOMIC DNA]</scope>
    <source>
        <strain evidence="1 2">DSM 16230</strain>
    </source>
</reference>
<gene>
    <name evidence="1" type="ORF">FD50_GL001312</name>
</gene>
<organism evidence="1 2">
    <name type="scientific">Liquorilactobacillus satsumensis DSM 16230 = JCM 12392</name>
    <dbReference type="NCBI Taxonomy" id="1423801"/>
    <lineage>
        <taxon>Bacteria</taxon>
        <taxon>Bacillati</taxon>
        <taxon>Bacillota</taxon>
        <taxon>Bacilli</taxon>
        <taxon>Lactobacillales</taxon>
        <taxon>Lactobacillaceae</taxon>
        <taxon>Liquorilactobacillus</taxon>
    </lineage>
</organism>
<dbReference type="AlphaFoldDB" id="A0A0R1UWY0"/>
<protein>
    <submittedName>
        <fullName evidence="1">Uncharacterized protein</fullName>
    </submittedName>
</protein>
<proteinExistence type="predicted"/>
<evidence type="ECO:0000313" key="2">
    <source>
        <dbReference type="Proteomes" id="UP000051166"/>
    </source>
</evidence>
<dbReference type="RefSeq" id="WP_054758039.1">
    <property type="nucleotide sequence ID" value="NZ_AZFQ01000050.1"/>
</dbReference>
<dbReference type="OrthoDB" id="2146345at2"/>
<keyword evidence="2" id="KW-1185">Reference proteome</keyword>